<dbReference type="EMBL" id="JJPC01000104">
    <property type="protein sequence ID" value="KKG33306.1"/>
    <property type="molecule type" value="Genomic_DNA"/>
</dbReference>
<reference evidence="1 2" key="1">
    <citation type="journal article" date="2015" name="ISME J.">
        <title>Genomic and phenotypic differentiation among Methanosarcina mazei populations from Columbia River sediment.</title>
        <authorList>
            <person name="Youngblut N.D."/>
            <person name="Wirth J.S."/>
            <person name="Henriksen J.R."/>
            <person name="Smith M."/>
            <person name="Simon H."/>
            <person name="Metcalf W.W."/>
            <person name="Whitaker R.J."/>
        </authorList>
    </citation>
    <scope>NUCLEOTIDE SEQUENCE [LARGE SCALE GENOMIC DNA]</scope>
    <source>
        <strain evidence="1 2">3.F.A.1B.1</strain>
    </source>
</reference>
<comment type="caution">
    <text evidence="1">The sequence shown here is derived from an EMBL/GenBank/DDBJ whole genome shotgun (WGS) entry which is preliminary data.</text>
</comment>
<protein>
    <submittedName>
        <fullName evidence="1">Uncharacterized protein</fullName>
    </submittedName>
</protein>
<name>A0A0F8E0R6_METMZ</name>
<dbReference type="PATRIC" id="fig|2209.62.peg.1959"/>
<dbReference type="RefSeq" id="WP_048046152.1">
    <property type="nucleotide sequence ID" value="NZ_JJPC01000104.1"/>
</dbReference>
<accession>A0A0F8E0R6</accession>
<evidence type="ECO:0000313" key="2">
    <source>
        <dbReference type="Proteomes" id="UP000034298"/>
    </source>
</evidence>
<proteinExistence type="predicted"/>
<evidence type="ECO:0000313" key="1">
    <source>
        <dbReference type="EMBL" id="KKG33306.1"/>
    </source>
</evidence>
<dbReference type="Proteomes" id="UP000034298">
    <property type="component" value="Unassembled WGS sequence"/>
</dbReference>
<dbReference type="AlphaFoldDB" id="A0A0F8E0R6"/>
<sequence>MNTKALNKLRVVGDDLHRKDREKQSPDPKILIGKIEDDYRLISKDKTKKMSAITLKYLRDHRIIKANQYVLYRQISERAEERTMVIEKNVIEWVNSKLIYLYENA</sequence>
<organism evidence="1 2">
    <name type="scientific">Methanosarcina mazei</name>
    <name type="common">Methanosarcina frisia</name>
    <dbReference type="NCBI Taxonomy" id="2209"/>
    <lineage>
        <taxon>Archaea</taxon>
        <taxon>Methanobacteriati</taxon>
        <taxon>Methanobacteriota</taxon>
        <taxon>Stenosarchaea group</taxon>
        <taxon>Methanomicrobia</taxon>
        <taxon>Methanosarcinales</taxon>
        <taxon>Methanosarcinaceae</taxon>
        <taxon>Methanosarcina</taxon>
    </lineage>
</organism>
<gene>
    <name evidence="1" type="ORF">DU30_09250</name>
</gene>